<feature type="compositionally biased region" description="Basic and acidic residues" evidence="1">
    <location>
        <begin position="46"/>
        <end position="55"/>
    </location>
</feature>
<protein>
    <submittedName>
        <fullName evidence="2">Uncharacterized protein</fullName>
    </submittedName>
</protein>
<dbReference type="Proteomes" id="UP000660680">
    <property type="component" value="Unassembled WGS sequence"/>
</dbReference>
<dbReference type="RefSeq" id="WP_189208854.1">
    <property type="nucleotide sequence ID" value="NZ_BMRB01000001.1"/>
</dbReference>
<dbReference type="EMBL" id="BMRB01000001">
    <property type="protein sequence ID" value="GGS17622.1"/>
    <property type="molecule type" value="Genomic_DNA"/>
</dbReference>
<reference evidence="2" key="1">
    <citation type="journal article" date="2014" name="Int. J. Syst. Evol. Microbiol.">
        <title>Complete genome sequence of Corynebacterium casei LMG S-19264T (=DSM 44701T), isolated from a smear-ripened cheese.</title>
        <authorList>
            <consortium name="US DOE Joint Genome Institute (JGI-PGF)"/>
            <person name="Walter F."/>
            <person name="Albersmeier A."/>
            <person name="Kalinowski J."/>
            <person name="Ruckert C."/>
        </authorList>
    </citation>
    <scope>NUCLEOTIDE SEQUENCE</scope>
    <source>
        <strain evidence="2">JCM 3276</strain>
    </source>
</reference>
<evidence type="ECO:0000256" key="1">
    <source>
        <dbReference type="SAM" id="MobiDB-lite"/>
    </source>
</evidence>
<gene>
    <name evidence="2" type="ORF">GCM10010171_07620</name>
</gene>
<sequence length="55" mass="6587">MTTFWIVAAALVVLYAAWRLRRANHTLQTILREERDRVEPAQGDEPVSHRDRERW</sequence>
<evidence type="ECO:0000313" key="2">
    <source>
        <dbReference type="EMBL" id="GGS17622.1"/>
    </source>
</evidence>
<feature type="region of interest" description="Disordered" evidence="1">
    <location>
        <begin position="33"/>
        <end position="55"/>
    </location>
</feature>
<dbReference type="AlphaFoldDB" id="A0A918G3I2"/>
<organism evidence="2 3">
    <name type="scientific">Actinokineospora fastidiosa</name>
    <dbReference type="NCBI Taxonomy" id="1816"/>
    <lineage>
        <taxon>Bacteria</taxon>
        <taxon>Bacillati</taxon>
        <taxon>Actinomycetota</taxon>
        <taxon>Actinomycetes</taxon>
        <taxon>Pseudonocardiales</taxon>
        <taxon>Pseudonocardiaceae</taxon>
        <taxon>Actinokineospora</taxon>
    </lineage>
</organism>
<evidence type="ECO:0000313" key="3">
    <source>
        <dbReference type="Proteomes" id="UP000660680"/>
    </source>
</evidence>
<proteinExistence type="predicted"/>
<reference evidence="2" key="2">
    <citation type="submission" date="2020-09" db="EMBL/GenBank/DDBJ databases">
        <authorList>
            <person name="Sun Q."/>
            <person name="Ohkuma M."/>
        </authorList>
    </citation>
    <scope>NUCLEOTIDE SEQUENCE</scope>
    <source>
        <strain evidence="2">JCM 3276</strain>
    </source>
</reference>
<keyword evidence="3" id="KW-1185">Reference proteome</keyword>
<accession>A0A918G3I2</accession>
<comment type="caution">
    <text evidence="2">The sequence shown here is derived from an EMBL/GenBank/DDBJ whole genome shotgun (WGS) entry which is preliminary data.</text>
</comment>
<name>A0A918G3I2_9PSEU</name>